<dbReference type="GO" id="GO:0003677">
    <property type="term" value="F:DNA binding"/>
    <property type="evidence" value="ECO:0007669"/>
    <property type="project" value="UniProtKB-KW"/>
</dbReference>
<name>A0A8D8M5Z0_9HEMI</name>
<evidence type="ECO:0000256" key="3">
    <source>
        <dbReference type="ARBA" id="ARBA00023125"/>
    </source>
</evidence>
<dbReference type="EMBL" id="HBUF01389355">
    <property type="protein sequence ID" value="CAG6733284.1"/>
    <property type="molecule type" value="Transcribed_RNA"/>
</dbReference>
<dbReference type="GO" id="GO:0007064">
    <property type="term" value="P:mitotic sister chromatid cohesion"/>
    <property type="evidence" value="ECO:0007669"/>
    <property type="project" value="InterPro"/>
</dbReference>
<keyword evidence="5" id="KW-0131">Cell cycle</keyword>
<evidence type="ECO:0000256" key="2">
    <source>
        <dbReference type="ARBA" id="ARBA00022705"/>
    </source>
</evidence>
<keyword evidence="4" id="KW-0539">Nucleus</keyword>
<reference evidence="7" key="1">
    <citation type="submission" date="2021-05" db="EMBL/GenBank/DDBJ databases">
        <authorList>
            <person name="Alioto T."/>
            <person name="Alioto T."/>
            <person name="Gomez Garrido J."/>
        </authorList>
    </citation>
    <scope>NUCLEOTIDE SEQUENCE</scope>
</reference>
<dbReference type="PANTHER" id="PTHR28605">
    <property type="entry name" value="CTF8, CHROMOSOME TRANSMISSION FIDELITY FACTOR 8 HOMOLOG (S. CEREVISIAE)"/>
    <property type="match status" value="1"/>
</dbReference>
<dbReference type="EMBL" id="HBUF01205753">
    <property type="protein sequence ID" value="CAG6663722.1"/>
    <property type="molecule type" value="Transcribed_RNA"/>
</dbReference>
<evidence type="ECO:0000313" key="7">
    <source>
        <dbReference type="EMBL" id="CAG6622814.1"/>
    </source>
</evidence>
<dbReference type="EMBL" id="HBUF01053403">
    <property type="protein sequence ID" value="CAG6622816.1"/>
    <property type="molecule type" value="Transcribed_RNA"/>
</dbReference>
<comment type="similarity">
    <text evidence="6">Belongs to the CTF8 family.</text>
</comment>
<dbReference type="GO" id="GO:0031390">
    <property type="term" value="C:Ctf18 RFC-like complex"/>
    <property type="evidence" value="ECO:0007669"/>
    <property type="project" value="InterPro"/>
</dbReference>
<protein>
    <submittedName>
        <fullName evidence="7">Chromosome transmission fidelity protein 8 homolog</fullName>
    </submittedName>
</protein>
<evidence type="ECO:0000256" key="5">
    <source>
        <dbReference type="ARBA" id="ARBA00023306"/>
    </source>
</evidence>
<organism evidence="7">
    <name type="scientific">Cacopsylla melanoneura</name>
    <dbReference type="NCBI Taxonomy" id="428564"/>
    <lineage>
        <taxon>Eukaryota</taxon>
        <taxon>Metazoa</taxon>
        <taxon>Ecdysozoa</taxon>
        <taxon>Arthropoda</taxon>
        <taxon>Hexapoda</taxon>
        <taxon>Insecta</taxon>
        <taxon>Pterygota</taxon>
        <taxon>Neoptera</taxon>
        <taxon>Paraneoptera</taxon>
        <taxon>Hemiptera</taxon>
        <taxon>Sternorrhyncha</taxon>
        <taxon>Psylloidea</taxon>
        <taxon>Psyllidae</taxon>
        <taxon>Psyllinae</taxon>
        <taxon>Cacopsylla</taxon>
    </lineage>
</organism>
<sequence>MNPMNCLFSNNEEGSPEWGLIELQGDLESRNGSRMENKFVGDLHFQKNGTPILIIGHHILHGKVQKLETPLAVMKKIDSNSDITDTDLNGIDFLDQNDSKDTKNVEYEILVVITRKMIFKTRPKPIVVAHDSKV</sequence>
<dbReference type="EMBL" id="HBUF01389354">
    <property type="protein sequence ID" value="CAG6733282.1"/>
    <property type="molecule type" value="Transcribed_RNA"/>
</dbReference>
<dbReference type="EMBL" id="HBUF01543431">
    <property type="protein sequence ID" value="CAG6755950.1"/>
    <property type="molecule type" value="Transcribed_RNA"/>
</dbReference>
<evidence type="ECO:0000256" key="6">
    <source>
        <dbReference type="ARBA" id="ARBA00038447"/>
    </source>
</evidence>
<comment type="subcellular location">
    <subcellularLocation>
        <location evidence="1">Nucleus</location>
    </subcellularLocation>
</comment>
<keyword evidence="2" id="KW-0235">DNA replication</keyword>
<dbReference type="EMBL" id="HBUF01205754">
    <property type="protein sequence ID" value="CAG6663724.1"/>
    <property type="molecule type" value="Transcribed_RNA"/>
</dbReference>
<dbReference type="InterPro" id="IPR018607">
    <property type="entry name" value="Ctf8"/>
</dbReference>
<dbReference type="Pfam" id="PF09696">
    <property type="entry name" value="Ctf8"/>
    <property type="match status" value="1"/>
</dbReference>
<proteinExistence type="inferred from homology"/>
<evidence type="ECO:0000256" key="4">
    <source>
        <dbReference type="ARBA" id="ARBA00023242"/>
    </source>
</evidence>
<dbReference type="EMBL" id="HBUF01543432">
    <property type="protein sequence ID" value="CAG6755952.1"/>
    <property type="molecule type" value="Transcribed_RNA"/>
</dbReference>
<dbReference type="GO" id="GO:0006260">
    <property type="term" value="P:DNA replication"/>
    <property type="evidence" value="ECO:0007669"/>
    <property type="project" value="UniProtKB-KW"/>
</dbReference>
<evidence type="ECO:0000256" key="1">
    <source>
        <dbReference type="ARBA" id="ARBA00004123"/>
    </source>
</evidence>
<dbReference type="AlphaFoldDB" id="A0A8D8M5Z0"/>
<dbReference type="PANTHER" id="PTHR28605:SF1">
    <property type="entry name" value="CHROMOSOME TRANSMISSION FIDELITY FACTOR 8"/>
    <property type="match status" value="1"/>
</dbReference>
<dbReference type="EMBL" id="HBUF01053402">
    <property type="protein sequence ID" value="CAG6622814.1"/>
    <property type="molecule type" value="Transcribed_RNA"/>
</dbReference>
<keyword evidence="3" id="KW-0238">DNA-binding</keyword>
<accession>A0A8D8M5Z0</accession>